<dbReference type="AlphaFoldDB" id="A0A8H6DQ76"/>
<reference evidence="1" key="1">
    <citation type="submission" date="2019-11" db="EMBL/GenBank/DDBJ databases">
        <title>Bipolaris sorokiniana Genome sequencing.</title>
        <authorList>
            <person name="Wang H."/>
        </authorList>
    </citation>
    <scope>NUCLEOTIDE SEQUENCE</scope>
</reference>
<organism evidence="1 2">
    <name type="scientific">Cochliobolus sativus</name>
    <name type="common">Common root rot and spot blotch fungus</name>
    <name type="synonym">Bipolaris sorokiniana</name>
    <dbReference type="NCBI Taxonomy" id="45130"/>
    <lineage>
        <taxon>Eukaryota</taxon>
        <taxon>Fungi</taxon>
        <taxon>Dikarya</taxon>
        <taxon>Ascomycota</taxon>
        <taxon>Pezizomycotina</taxon>
        <taxon>Dothideomycetes</taxon>
        <taxon>Pleosporomycetidae</taxon>
        <taxon>Pleosporales</taxon>
        <taxon>Pleosporineae</taxon>
        <taxon>Pleosporaceae</taxon>
        <taxon>Bipolaris</taxon>
    </lineage>
</organism>
<accession>A0A8H6DQ76</accession>
<sequence length="90" mass="10441">MVSSVFHLIIRSTINTFILANHFPSNYEIFERELQNPMCHLSYFLHTATRATFAQHDAGVIIDNVWMFRALTLLAGKRGSLSFRDKIREI</sequence>
<evidence type="ECO:0000313" key="1">
    <source>
        <dbReference type="EMBL" id="KAF5844366.1"/>
    </source>
</evidence>
<proteinExistence type="predicted"/>
<dbReference type="EMBL" id="WNKQ01000024">
    <property type="protein sequence ID" value="KAF5844366.1"/>
    <property type="molecule type" value="Genomic_DNA"/>
</dbReference>
<evidence type="ECO:0000313" key="2">
    <source>
        <dbReference type="Proteomes" id="UP000624244"/>
    </source>
</evidence>
<gene>
    <name evidence="1" type="ORF">GGP41_004504</name>
</gene>
<comment type="caution">
    <text evidence="1">The sequence shown here is derived from an EMBL/GenBank/DDBJ whole genome shotgun (WGS) entry which is preliminary data.</text>
</comment>
<dbReference type="Proteomes" id="UP000624244">
    <property type="component" value="Unassembled WGS sequence"/>
</dbReference>
<name>A0A8H6DQ76_COCSA</name>
<protein>
    <submittedName>
        <fullName evidence="1">Uncharacterized protein</fullName>
    </submittedName>
</protein>